<dbReference type="GO" id="GO:0046872">
    <property type="term" value="F:metal ion binding"/>
    <property type="evidence" value="ECO:0007669"/>
    <property type="project" value="UniProtKB-KW"/>
</dbReference>
<feature type="domain" description="Endonuclease/exonuclease/phosphatase" evidence="10">
    <location>
        <begin position="27"/>
        <end position="285"/>
    </location>
</feature>
<keyword evidence="11" id="KW-0255">Endonuclease</keyword>
<accession>A0A3N9TZZ3</accession>
<evidence type="ECO:0000256" key="8">
    <source>
        <dbReference type="ARBA" id="ARBA00023204"/>
    </source>
</evidence>
<sequence>MLARIIIGLLFLIGNFFTNQSSATSIATWNLEWLTSANKTVSDLHIPQRSNNDIVELRRIFSQLSPDILAFQEVNDLEAIKSVVGDQYRIFISDRSTHRWKSLQFDDINQFTGFAVRASFVTHDPEDIQLTKNRKLRFASYLKLKVDGKKEIHLLSVHLKSGCFGKWKPSKESCTTLKQQGEVLAKWIKNRTTNQEPFIILGDFNHNLSYPNDWLWTEMTNGIPSAILATGKTPATCQQKGRNGKLFRYRNLIDHIIVSADLSLSSPHQYSFSALQLNQYQLSDHCPLLSTLRE</sequence>
<feature type="chain" id="PRO_5018270226" evidence="9">
    <location>
        <begin position="24"/>
        <end position="294"/>
    </location>
</feature>
<dbReference type="RefSeq" id="WP_124937536.1">
    <property type="nucleotide sequence ID" value="NZ_RJVQ01000005.1"/>
</dbReference>
<evidence type="ECO:0000256" key="6">
    <source>
        <dbReference type="ARBA" id="ARBA00022801"/>
    </source>
</evidence>
<organism evidence="11 12">
    <name type="scientific">Vibrio viridaestus</name>
    <dbReference type="NCBI Taxonomy" id="2487322"/>
    <lineage>
        <taxon>Bacteria</taxon>
        <taxon>Pseudomonadati</taxon>
        <taxon>Pseudomonadota</taxon>
        <taxon>Gammaproteobacteria</taxon>
        <taxon>Vibrionales</taxon>
        <taxon>Vibrionaceae</taxon>
        <taxon>Vibrio</taxon>
    </lineage>
</organism>
<evidence type="ECO:0000256" key="3">
    <source>
        <dbReference type="ARBA" id="ARBA00022722"/>
    </source>
</evidence>
<gene>
    <name evidence="11" type="ORF">EES38_12510</name>
</gene>
<dbReference type="GO" id="GO:0004527">
    <property type="term" value="F:exonuclease activity"/>
    <property type="evidence" value="ECO:0007669"/>
    <property type="project" value="UniProtKB-KW"/>
</dbReference>
<dbReference type="PANTHER" id="PTHR15822">
    <property type="entry name" value="TRAF AND TNF RECEPTOR-ASSOCIATED PROTEIN"/>
    <property type="match status" value="1"/>
</dbReference>
<evidence type="ECO:0000256" key="1">
    <source>
        <dbReference type="ARBA" id="ARBA00001936"/>
    </source>
</evidence>
<comment type="cofactor">
    <cofactor evidence="1">
        <name>Mn(2+)</name>
        <dbReference type="ChEBI" id="CHEBI:29035"/>
    </cofactor>
</comment>
<keyword evidence="11" id="KW-0269">Exonuclease</keyword>
<dbReference type="Gene3D" id="3.60.10.10">
    <property type="entry name" value="Endonuclease/exonuclease/phosphatase"/>
    <property type="match status" value="1"/>
</dbReference>
<reference evidence="11 12" key="1">
    <citation type="submission" date="2018-11" db="EMBL/GenBank/DDBJ databases">
        <title>Vibrio LJC006 sp. nov., isolated from seawater during the bloom of the enteromorpha.</title>
        <authorList>
            <person name="Liang J."/>
        </authorList>
    </citation>
    <scope>NUCLEOTIDE SEQUENCE [LARGE SCALE GENOMIC DNA]</scope>
    <source>
        <strain evidence="11 12">LJC006</strain>
    </source>
</reference>
<protein>
    <submittedName>
        <fullName evidence="11">Endonuclease/exonuclease/phosphatase family protein</fullName>
    </submittedName>
</protein>
<dbReference type="GO" id="GO:0004519">
    <property type="term" value="F:endonuclease activity"/>
    <property type="evidence" value="ECO:0007669"/>
    <property type="project" value="UniProtKB-KW"/>
</dbReference>
<dbReference type="OrthoDB" id="395856at2"/>
<comment type="caution">
    <text evidence="11">The sequence shown here is derived from an EMBL/GenBank/DDBJ whole genome shotgun (WGS) entry which is preliminary data.</text>
</comment>
<dbReference type="Pfam" id="PF03372">
    <property type="entry name" value="Exo_endo_phos"/>
    <property type="match status" value="1"/>
</dbReference>
<evidence type="ECO:0000256" key="2">
    <source>
        <dbReference type="ARBA" id="ARBA00001946"/>
    </source>
</evidence>
<proteinExistence type="predicted"/>
<keyword evidence="6" id="KW-0378">Hydrolase</keyword>
<evidence type="ECO:0000259" key="10">
    <source>
        <dbReference type="Pfam" id="PF03372"/>
    </source>
</evidence>
<evidence type="ECO:0000256" key="9">
    <source>
        <dbReference type="SAM" id="SignalP"/>
    </source>
</evidence>
<keyword evidence="9" id="KW-0732">Signal</keyword>
<dbReference type="InterPro" id="IPR051547">
    <property type="entry name" value="TDP2-like"/>
</dbReference>
<keyword evidence="12" id="KW-1185">Reference proteome</keyword>
<dbReference type="InterPro" id="IPR036691">
    <property type="entry name" value="Endo/exonu/phosph_ase_sf"/>
</dbReference>
<evidence type="ECO:0000256" key="7">
    <source>
        <dbReference type="ARBA" id="ARBA00022842"/>
    </source>
</evidence>
<dbReference type="Proteomes" id="UP000281112">
    <property type="component" value="Unassembled WGS sequence"/>
</dbReference>
<dbReference type="GO" id="GO:0006281">
    <property type="term" value="P:DNA repair"/>
    <property type="evidence" value="ECO:0007669"/>
    <property type="project" value="UniProtKB-KW"/>
</dbReference>
<name>A0A3N9TZZ3_9VIBR</name>
<keyword evidence="7" id="KW-0460">Magnesium</keyword>
<keyword evidence="3" id="KW-0540">Nuclease</keyword>
<keyword evidence="4" id="KW-0479">Metal-binding</keyword>
<dbReference type="PANTHER" id="PTHR15822:SF4">
    <property type="entry name" value="TYROSYL-DNA PHOSPHODIESTERASE 2"/>
    <property type="match status" value="1"/>
</dbReference>
<evidence type="ECO:0000313" key="11">
    <source>
        <dbReference type="EMBL" id="RQW62542.1"/>
    </source>
</evidence>
<evidence type="ECO:0000313" key="12">
    <source>
        <dbReference type="Proteomes" id="UP000281112"/>
    </source>
</evidence>
<feature type="signal peptide" evidence="9">
    <location>
        <begin position="1"/>
        <end position="23"/>
    </location>
</feature>
<dbReference type="EMBL" id="RJVQ01000005">
    <property type="protein sequence ID" value="RQW62542.1"/>
    <property type="molecule type" value="Genomic_DNA"/>
</dbReference>
<evidence type="ECO:0000256" key="4">
    <source>
        <dbReference type="ARBA" id="ARBA00022723"/>
    </source>
</evidence>
<keyword evidence="5" id="KW-0227">DNA damage</keyword>
<dbReference type="InterPro" id="IPR005135">
    <property type="entry name" value="Endo/exonuclease/phosphatase"/>
</dbReference>
<dbReference type="AlphaFoldDB" id="A0A3N9TZZ3"/>
<evidence type="ECO:0000256" key="5">
    <source>
        <dbReference type="ARBA" id="ARBA00022763"/>
    </source>
</evidence>
<dbReference type="SUPFAM" id="SSF56219">
    <property type="entry name" value="DNase I-like"/>
    <property type="match status" value="1"/>
</dbReference>
<comment type="cofactor">
    <cofactor evidence="2">
        <name>Mg(2+)</name>
        <dbReference type="ChEBI" id="CHEBI:18420"/>
    </cofactor>
</comment>
<keyword evidence="8" id="KW-0234">DNA repair</keyword>